<evidence type="ECO:0000256" key="1">
    <source>
        <dbReference type="ARBA" id="ARBA00005863"/>
    </source>
</evidence>
<evidence type="ECO:0000259" key="3">
    <source>
        <dbReference type="Pfam" id="PF03959"/>
    </source>
</evidence>
<dbReference type="GO" id="GO:0032526">
    <property type="term" value="P:response to retinoic acid"/>
    <property type="evidence" value="ECO:0007669"/>
    <property type="project" value="TreeGrafter"/>
</dbReference>
<organism evidence="4">
    <name type="scientific">Amblyomma maculatum</name>
    <name type="common">Gulf Coast tick</name>
    <dbReference type="NCBI Taxonomy" id="34609"/>
    <lineage>
        <taxon>Eukaryota</taxon>
        <taxon>Metazoa</taxon>
        <taxon>Ecdysozoa</taxon>
        <taxon>Arthropoda</taxon>
        <taxon>Chelicerata</taxon>
        <taxon>Arachnida</taxon>
        <taxon>Acari</taxon>
        <taxon>Parasitiformes</taxon>
        <taxon>Ixodida</taxon>
        <taxon>Ixodoidea</taxon>
        <taxon>Ixodidae</taxon>
        <taxon>Amblyomminae</taxon>
        <taxon>Amblyomma</taxon>
    </lineage>
</organism>
<evidence type="ECO:0000313" key="4">
    <source>
        <dbReference type="EMBL" id="AEO36768.1"/>
    </source>
</evidence>
<dbReference type="PANTHER" id="PTHR48070">
    <property type="entry name" value="ESTERASE OVCA2"/>
    <property type="match status" value="1"/>
</dbReference>
<dbReference type="GO" id="GO:0005737">
    <property type="term" value="C:cytoplasm"/>
    <property type="evidence" value="ECO:0007669"/>
    <property type="project" value="TreeGrafter"/>
</dbReference>
<dbReference type="GO" id="GO:0016787">
    <property type="term" value="F:hydrolase activity"/>
    <property type="evidence" value="ECO:0007669"/>
    <property type="project" value="UniProtKB-KW"/>
</dbReference>
<dbReference type="PANTHER" id="PTHR48070:SF6">
    <property type="entry name" value="ESTERASE OVCA2"/>
    <property type="match status" value="1"/>
</dbReference>
<dbReference type="AlphaFoldDB" id="G3MTF0"/>
<dbReference type="EMBL" id="JO845151">
    <property type="protein sequence ID" value="AEO36768.1"/>
    <property type="molecule type" value="mRNA"/>
</dbReference>
<feature type="domain" description="Serine hydrolase" evidence="3">
    <location>
        <begin position="2"/>
        <end position="167"/>
    </location>
</feature>
<dbReference type="InterPro" id="IPR005645">
    <property type="entry name" value="FSH-like_dom"/>
</dbReference>
<dbReference type="GO" id="GO:0005634">
    <property type="term" value="C:nucleus"/>
    <property type="evidence" value="ECO:0007669"/>
    <property type="project" value="TreeGrafter"/>
</dbReference>
<dbReference type="InterPro" id="IPR050593">
    <property type="entry name" value="LovG"/>
</dbReference>
<dbReference type="Pfam" id="PF03959">
    <property type="entry name" value="FSH1"/>
    <property type="match status" value="1"/>
</dbReference>
<comment type="similarity">
    <text evidence="1">Belongs to the LovG family.</text>
</comment>
<protein>
    <recommendedName>
        <fullName evidence="3">Serine hydrolase domain-containing protein</fullName>
    </recommendedName>
</protein>
<sequence length="182" mass="20209">MLDLVFIDAPHLIENDVHSEEDSQGGRGWWISGSARDNGDTCREFEESVKAIEQAYKLEGPFDGILGFSQGACMAAMMLSLQCLKKVECSFKFGVLVSGFQSRTCPQDHLFAREGSIDVPTLHIIGDTDTIIPKERAIEILPFFVSPSVLYHPGGHYLPTSSECKKEYIDFFKKMTGTYSGT</sequence>
<name>G3MTF0_AMBMU</name>
<keyword evidence="2" id="KW-0378">Hydrolase</keyword>
<dbReference type="Gene3D" id="3.40.50.1820">
    <property type="entry name" value="alpha/beta hydrolase"/>
    <property type="match status" value="1"/>
</dbReference>
<accession>G3MTF0</accession>
<proteinExistence type="evidence at transcript level"/>
<dbReference type="SUPFAM" id="SSF53474">
    <property type="entry name" value="alpha/beta-Hydrolases"/>
    <property type="match status" value="1"/>
</dbReference>
<reference evidence="4" key="1">
    <citation type="journal article" date="2011" name="PLoS ONE">
        <title>A deep insight into the sialotranscriptome of the gulf coast tick, Amblyomma maculatum.</title>
        <authorList>
            <person name="Karim S."/>
            <person name="Singh P."/>
            <person name="Ribeiro J.M."/>
        </authorList>
    </citation>
    <scope>NUCLEOTIDE SEQUENCE</scope>
    <source>
        <tissue evidence="4">Salivary gland</tissue>
    </source>
</reference>
<evidence type="ECO:0000256" key="2">
    <source>
        <dbReference type="ARBA" id="ARBA00022801"/>
    </source>
</evidence>
<dbReference type="InterPro" id="IPR029058">
    <property type="entry name" value="AB_hydrolase_fold"/>
</dbReference>